<dbReference type="Proteomes" id="UP000800038">
    <property type="component" value="Unassembled WGS sequence"/>
</dbReference>
<organism evidence="1 2">
    <name type="scientific">Clathrospora elynae</name>
    <dbReference type="NCBI Taxonomy" id="706981"/>
    <lineage>
        <taxon>Eukaryota</taxon>
        <taxon>Fungi</taxon>
        <taxon>Dikarya</taxon>
        <taxon>Ascomycota</taxon>
        <taxon>Pezizomycotina</taxon>
        <taxon>Dothideomycetes</taxon>
        <taxon>Pleosporomycetidae</taxon>
        <taxon>Pleosporales</taxon>
        <taxon>Diademaceae</taxon>
        <taxon>Clathrospora</taxon>
    </lineage>
</organism>
<protein>
    <submittedName>
        <fullName evidence="1">Uncharacterized protein</fullName>
    </submittedName>
</protein>
<dbReference type="AlphaFoldDB" id="A0A6A5T2J8"/>
<evidence type="ECO:0000313" key="1">
    <source>
        <dbReference type="EMBL" id="KAF1946428.1"/>
    </source>
</evidence>
<reference evidence="1" key="1">
    <citation type="journal article" date="2020" name="Stud. Mycol.">
        <title>101 Dothideomycetes genomes: a test case for predicting lifestyles and emergence of pathogens.</title>
        <authorList>
            <person name="Haridas S."/>
            <person name="Albert R."/>
            <person name="Binder M."/>
            <person name="Bloem J."/>
            <person name="Labutti K."/>
            <person name="Salamov A."/>
            <person name="Andreopoulos B."/>
            <person name="Baker S."/>
            <person name="Barry K."/>
            <person name="Bills G."/>
            <person name="Bluhm B."/>
            <person name="Cannon C."/>
            <person name="Castanera R."/>
            <person name="Culley D."/>
            <person name="Daum C."/>
            <person name="Ezra D."/>
            <person name="Gonzalez J."/>
            <person name="Henrissat B."/>
            <person name="Kuo A."/>
            <person name="Liang C."/>
            <person name="Lipzen A."/>
            <person name="Lutzoni F."/>
            <person name="Magnuson J."/>
            <person name="Mondo S."/>
            <person name="Nolan M."/>
            <person name="Ohm R."/>
            <person name="Pangilinan J."/>
            <person name="Park H.-J."/>
            <person name="Ramirez L."/>
            <person name="Alfaro M."/>
            <person name="Sun H."/>
            <person name="Tritt A."/>
            <person name="Yoshinaga Y."/>
            <person name="Zwiers L.-H."/>
            <person name="Turgeon B."/>
            <person name="Goodwin S."/>
            <person name="Spatafora J."/>
            <person name="Crous P."/>
            <person name="Grigoriev I."/>
        </authorList>
    </citation>
    <scope>NUCLEOTIDE SEQUENCE</scope>
    <source>
        <strain evidence="1">CBS 161.51</strain>
    </source>
</reference>
<sequence>MTMCVHHYPPLKPTILYGLLGSVPERSPAVHHRLCGPTCDTFLRREGADCRTLRIYLQVQCGKTGTQRCTTSSYCLFGHPNAQNQEPSQDMIDGIHEELIAICQIYACCKFLIDVVSKTKLVKVMIEALYEICPNGMVWFPICSAVSILYNGISNKNDRMRRLLVEYVMVRGGAE</sequence>
<accession>A0A6A5T2J8</accession>
<keyword evidence="2" id="KW-1185">Reference proteome</keyword>
<gene>
    <name evidence="1" type="ORF">EJ02DRAFT_508661</name>
</gene>
<proteinExistence type="predicted"/>
<dbReference type="EMBL" id="ML976003">
    <property type="protein sequence ID" value="KAF1946428.1"/>
    <property type="molecule type" value="Genomic_DNA"/>
</dbReference>
<evidence type="ECO:0000313" key="2">
    <source>
        <dbReference type="Proteomes" id="UP000800038"/>
    </source>
</evidence>
<name>A0A6A5T2J8_9PLEO</name>